<dbReference type="GO" id="GO:0003824">
    <property type="term" value="F:catalytic activity"/>
    <property type="evidence" value="ECO:0007669"/>
    <property type="project" value="InterPro"/>
</dbReference>
<dbReference type="SUPFAM" id="SSF102114">
    <property type="entry name" value="Radical SAM enzymes"/>
    <property type="match status" value="1"/>
</dbReference>
<dbReference type="SFLD" id="SFLDS00029">
    <property type="entry name" value="Radical_SAM"/>
    <property type="match status" value="1"/>
</dbReference>
<dbReference type="GO" id="GO:0046872">
    <property type="term" value="F:metal ion binding"/>
    <property type="evidence" value="ECO:0007669"/>
    <property type="project" value="UniProtKB-KW"/>
</dbReference>
<dbReference type="STRING" id="290315.Clim_1667"/>
<dbReference type="CDD" id="cd01335">
    <property type="entry name" value="Radical_SAM"/>
    <property type="match status" value="1"/>
</dbReference>
<name>B3EE07_CHLL2</name>
<dbReference type="PANTHER" id="PTHR43787:SF11">
    <property type="entry name" value="UPF0026 PROTEIN SLR1464"/>
    <property type="match status" value="1"/>
</dbReference>
<dbReference type="PANTHER" id="PTHR43787">
    <property type="entry name" value="FEMO COFACTOR BIOSYNTHESIS PROTEIN NIFB-RELATED"/>
    <property type="match status" value="1"/>
</dbReference>
<evidence type="ECO:0000256" key="6">
    <source>
        <dbReference type="ARBA" id="ARBA00023014"/>
    </source>
</evidence>
<dbReference type="AlphaFoldDB" id="B3EE07"/>
<dbReference type="Pfam" id="PF04055">
    <property type="entry name" value="Radical_SAM"/>
    <property type="match status" value="1"/>
</dbReference>
<dbReference type="InterPro" id="IPR006638">
    <property type="entry name" value="Elp3/MiaA/NifB-like_rSAM"/>
</dbReference>
<keyword evidence="6" id="KW-0411">Iron-sulfur</keyword>
<dbReference type="GO" id="GO:0051539">
    <property type="term" value="F:4 iron, 4 sulfur cluster binding"/>
    <property type="evidence" value="ECO:0007669"/>
    <property type="project" value="UniProtKB-KW"/>
</dbReference>
<dbReference type="Proteomes" id="UP000008841">
    <property type="component" value="Chromosome"/>
</dbReference>
<keyword evidence="3" id="KW-0949">S-adenosyl-L-methionine</keyword>
<evidence type="ECO:0000313" key="8">
    <source>
        <dbReference type="EMBL" id="ACD90709.1"/>
    </source>
</evidence>
<feature type="domain" description="Radical SAM core" evidence="7">
    <location>
        <begin position="24"/>
        <end position="242"/>
    </location>
</feature>
<dbReference type="PROSITE" id="PS51918">
    <property type="entry name" value="RADICAL_SAM"/>
    <property type="match status" value="1"/>
</dbReference>
<keyword evidence="4" id="KW-0479">Metal-binding</keyword>
<proteinExistence type="predicted"/>
<accession>B3EE07</accession>
<keyword evidence="2" id="KW-0004">4Fe-4S</keyword>
<dbReference type="InterPro" id="IPR013785">
    <property type="entry name" value="Aldolase_TIM"/>
</dbReference>
<evidence type="ECO:0000256" key="4">
    <source>
        <dbReference type="ARBA" id="ARBA00022723"/>
    </source>
</evidence>
<reference evidence="8 9" key="1">
    <citation type="submission" date="2008-05" db="EMBL/GenBank/DDBJ databases">
        <title>Complete sequence of Chlorobium limicola DSM 245.</title>
        <authorList>
            <consortium name="US DOE Joint Genome Institute"/>
            <person name="Lucas S."/>
            <person name="Copeland A."/>
            <person name="Lapidus A."/>
            <person name="Glavina del Rio T."/>
            <person name="Dalin E."/>
            <person name="Tice H."/>
            <person name="Bruce D."/>
            <person name="Goodwin L."/>
            <person name="Pitluck S."/>
            <person name="Schmutz J."/>
            <person name="Larimer F."/>
            <person name="Land M."/>
            <person name="Hauser L."/>
            <person name="Kyrpides N."/>
            <person name="Ovchinnikova G."/>
            <person name="Zhao F."/>
            <person name="Li T."/>
            <person name="Liu Z."/>
            <person name="Overmann J."/>
            <person name="Bryant D.A."/>
            <person name="Richardson P."/>
        </authorList>
    </citation>
    <scope>NUCLEOTIDE SEQUENCE [LARGE SCALE GENOMIC DNA]</scope>
    <source>
        <strain evidence="9">DSM 245 / NBRC 103803 / 6330</strain>
    </source>
</reference>
<dbReference type="SFLD" id="SFLDG01083">
    <property type="entry name" value="Uncharacterised_Radical_SAM_Su"/>
    <property type="match status" value="1"/>
</dbReference>
<dbReference type="EMBL" id="CP001097">
    <property type="protein sequence ID" value="ACD90709.1"/>
    <property type="molecule type" value="Genomic_DNA"/>
</dbReference>
<dbReference type="eggNOG" id="COG0731">
    <property type="taxonomic scope" value="Bacteria"/>
</dbReference>
<dbReference type="SMART" id="SM00729">
    <property type="entry name" value="Elp3"/>
    <property type="match status" value="1"/>
</dbReference>
<dbReference type="InterPro" id="IPR040084">
    <property type="entry name" value="GTPase_Obg"/>
</dbReference>
<evidence type="ECO:0000259" key="7">
    <source>
        <dbReference type="PROSITE" id="PS51918"/>
    </source>
</evidence>
<evidence type="ECO:0000256" key="1">
    <source>
        <dbReference type="ARBA" id="ARBA00001966"/>
    </source>
</evidence>
<dbReference type="KEGG" id="cli:Clim_1667"/>
<gene>
    <name evidence="8" type="ordered locus">Clim_1667</name>
</gene>
<sequence length="321" mass="35974">MPLDRKREQGPLKHVFGPVSSKRLGQSLGVDLLPMKSCTWNCVYCQIGRTKHYVTERCEFYPPEEILKEIRDALQAGTHIDWITFVGSGETLLYKDIGYLIEEVKKMTAIPVAVITNGSLFHLEEVRRELLHADAVLPSLNAGSEELYERIDRPASGFTFKQHLDGLIQFRQEYKGKLWVEVMLLNGLNDSDEALNELAAAMKLVAPDMVHLVLPTRPAPEQQVVLPDNERIDRAVVILSTAAPVLHPAKGSMDLSSATDLLEAVTAIVFRHPVQEKELSAALLVRFSGDHERADQTMKELFCSGRFGTKEQAGEIYWIPS</sequence>
<dbReference type="InterPro" id="IPR058240">
    <property type="entry name" value="rSAM_sf"/>
</dbReference>
<keyword evidence="5" id="KW-0408">Iron</keyword>
<evidence type="ECO:0000256" key="3">
    <source>
        <dbReference type="ARBA" id="ARBA00022691"/>
    </source>
</evidence>
<dbReference type="InterPro" id="IPR007197">
    <property type="entry name" value="rSAM"/>
</dbReference>
<evidence type="ECO:0000313" key="9">
    <source>
        <dbReference type="Proteomes" id="UP000008841"/>
    </source>
</evidence>
<dbReference type="HOGENOM" id="CLU_058377_0_0_10"/>
<evidence type="ECO:0000256" key="5">
    <source>
        <dbReference type="ARBA" id="ARBA00023004"/>
    </source>
</evidence>
<evidence type="ECO:0000256" key="2">
    <source>
        <dbReference type="ARBA" id="ARBA00022485"/>
    </source>
</evidence>
<protein>
    <submittedName>
        <fullName evidence="8">Radical SAM domain protein</fullName>
    </submittedName>
</protein>
<comment type="cofactor">
    <cofactor evidence="1">
        <name>[4Fe-4S] cluster</name>
        <dbReference type="ChEBI" id="CHEBI:49883"/>
    </cofactor>
</comment>
<organism evidence="8 9">
    <name type="scientific">Chlorobium limicola (strain DSM 245 / NBRC 103803 / 6330)</name>
    <dbReference type="NCBI Taxonomy" id="290315"/>
    <lineage>
        <taxon>Bacteria</taxon>
        <taxon>Pseudomonadati</taxon>
        <taxon>Chlorobiota</taxon>
        <taxon>Chlorobiia</taxon>
        <taxon>Chlorobiales</taxon>
        <taxon>Chlorobiaceae</taxon>
        <taxon>Chlorobium/Pelodictyon group</taxon>
        <taxon>Chlorobium</taxon>
    </lineage>
</organism>
<dbReference type="Gene3D" id="3.20.20.70">
    <property type="entry name" value="Aldolase class I"/>
    <property type="match status" value="1"/>
</dbReference>